<keyword evidence="2" id="KW-1185">Reference proteome</keyword>
<evidence type="ECO:0000313" key="2">
    <source>
        <dbReference type="Proteomes" id="UP000297982"/>
    </source>
</evidence>
<gene>
    <name evidence="1" type="ORF">E4663_02225</name>
</gene>
<accession>A0A4Z0H3K6</accession>
<dbReference type="EMBL" id="SRJC01000001">
    <property type="protein sequence ID" value="TGB03846.1"/>
    <property type="molecule type" value="Genomic_DNA"/>
</dbReference>
<dbReference type="Proteomes" id="UP000297982">
    <property type="component" value="Unassembled WGS sequence"/>
</dbReference>
<reference evidence="1 2" key="1">
    <citation type="journal article" date="2003" name="Int. J. Syst. Evol. Microbiol.">
        <title>Halobacillus salinus sp. nov., isolated from a salt lake on the coast of the East Sea in Korea.</title>
        <authorList>
            <person name="Yoon J.H."/>
            <person name="Kang K.H."/>
            <person name="Park Y.H."/>
        </authorList>
    </citation>
    <scope>NUCLEOTIDE SEQUENCE [LARGE SCALE GENOMIC DNA]</scope>
    <source>
        <strain evidence="1 2">HSL-3</strain>
    </source>
</reference>
<protein>
    <submittedName>
        <fullName evidence="1">Uncharacterized protein</fullName>
    </submittedName>
</protein>
<proteinExistence type="predicted"/>
<sequence length="68" mass="7553">MYIAKDRIKAAVNPVTPATNPLITPSIKVPPANNPMKIPVGNAQLKDFISNPHACNDYLFPVWTFYNL</sequence>
<dbReference type="AlphaFoldDB" id="A0A4Z0H3K6"/>
<name>A0A4Z0H3K6_9BACI</name>
<organism evidence="1 2">
    <name type="scientific">Halobacillus salinus</name>
    <dbReference type="NCBI Taxonomy" id="192814"/>
    <lineage>
        <taxon>Bacteria</taxon>
        <taxon>Bacillati</taxon>
        <taxon>Bacillota</taxon>
        <taxon>Bacilli</taxon>
        <taxon>Bacillales</taxon>
        <taxon>Bacillaceae</taxon>
        <taxon>Halobacillus</taxon>
    </lineage>
</organism>
<comment type="caution">
    <text evidence="1">The sequence shown here is derived from an EMBL/GenBank/DDBJ whole genome shotgun (WGS) entry which is preliminary data.</text>
</comment>
<evidence type="ECO:0000313" key="1">
    <source>
        <dbReference type="EMBL" id="TGB03846.1"/>
    </source>
</evidence>